<evidence type="ECO:0000313" key="2">
    <source>
        <dbReference type="Proteomes" id="UP001589867"/>
    </source>
</evidence>
<keyword evidence="2" id="KW-1185">Reference proteome</keyword>
<dbReference type="EMBL" id="JBHLUH010000059">
    <property type="protein sequence ID" value="MFC0531329.1"/>
    <property type="molecule type" value="Genomic_DNA"/>
</dbReference>
<dbReference type="RefSeq" id="WP_377255568.1">
    <property type="nucleotide sequence ID" value="NZ_JBHLUH010000059.1"/>
</dbReference>
<reference evidence="1 2" key="1">
    <citation type="submission" date="2024-09" db="EMBL/GenBank/DDBJ databases">
        <authorList>
            <person name="Sun Q."/>
            <person name="Mori K."/>
        </authorList>
    </citation>
    <scope>NUCLEOTIDE SEQUENCE [LARGE SCALE GENOMIC DNA]</scope>
    <source>
        <strain evidence="1 2">TBRC 3947</strain>
    </source>
</reference>
<gene>
    <name evidence="1" type="ORF">ACFFIA_27165</name>
</gene>
<accession>A0ABV6MA09</accession>
<sequence>MDIQTEVNNYVGEKRKLVDAITREFRGGSPAKAIARLVVPAFSRDQVTQYLAAVALHDAARKALKEAGLDAAVSVSVTGIDAPREARIALAADPGEHAEHDDLPSRIRAALRDFHVTLDVPDGEHDEVTDALIDEYLLDGEAVRLIRQKARA</sequence>
<dbReference type="Proteomes" id="UP001589867">
    <property type="component" value="Unassembled WGS sequence"/>
</dbReference>
<proteinExistence type="predicted"/>
<comment type="caution">
    <text evidence="1">The sequence shown here is derived from an EMBL/GenBank/DDBJ whole genome shotgun (WGS) entry which is preliminary data.</text>
</comment>
<protein>
    <submittedName>
        <fullName evidence="1">Uncharacterized protein</fullName>
    </submittedName>
</protein>
<organism evidence="1 2">
    <name type="scientific">Phytohabitans kaempferiae</name>
    <dbReference type="NCBI Taxonomy" id="1620943"/>
    <lineage>
        <taxon>Bacteria</taxon>
        <taxon>Bacillati</taxon>
        <taxon>Actinomycetota</taxon>
        <taxon>Actinomycetes</taxon>
        <taxon>Micromonosporales</taxon>
        <taxon>Micromonosporaceae</taxon>
    </lineage>
</organism>
<name>A0ABV6MA09_9ACTN</name>
<evidence type="ECO:0000313" key="1">
    <source>
        <dbReference type="EMBL" id="MFC0531329.1"/>
    </source>
</evidence>